<evidence type="ECO:0000259" key="1">
    <source>
        <dbReference type="SMART" id="SM00065"/>
    </source>
</evidence>
<dbReference type="InterPro" id="IPR042070">
    <property type="entry name" value="PucR_C-HTH_sf"/>
</dbReference>
<dbReference type="RefSeq" id="WP_338890659.1">
    <property type="nucleotide sequence ID" value="NZ_CP147846.1"/>
</dbReference>
<dbReference type="PANTHER" id="PTHR33744:SF1">
    <property type="entry name" value="DNA-BINDING TRANSCRIPTIONAL ACTIVATOR ADER"/>
    <property type="match status" value="1"/>
</dbReference>
<dbReference type="Pfam" id="PF13185">
    <property type="entry name" value="GAF_2"/>
    <property type="match status" value="1"/>
</dbReference>
<dbReference type="Proteomes" id="UP001432000">
    <property type="component" value="Chromosome"/>
</dbReference>
<reference evidence="2 3" key="1">
    <citation type="submission" date="2024-03" db="EMBL/GenBank/DDBJ databases">
        <title>Natural products discovery in diverse microorganisms through a two-stage MS feature dereplication strategy.</title>
        <authorList>
            <person name="Zhang R."/>
        </authorList>
    </citation>
    <scope>NUCLEOTIDE SEQUENCE [LARGE SCALE GENOMIC DNA]</scope>
    <source>
        <strain evidence="2 3">18930</strain>
    </source>
</reference>
<dbReference type="InterPro" id="IPR003018">
    <property type="entry name" value="GAF"/>
</dbReference>
<evidence type="ECO:0000313" key="2">
    <source>
        <dbReference type="EMBL" id="WXG69711.1"/>
    </source>
</evidence>
<sequence>MTSTDLSRVAGRIADALSRDVEEPELDRLLSELGVDAATRATVLHRSRATREELTRLRRREHELGTLFASARDLAEVRDIDGLLERLVSRAHDMMGSDVTYLSEFDSETRTLHVRKTIGSVTPQFRNLRVPAGMGLASRVADSRSAHWVQRYSDYDEGTHDTDIDDAVSREGIVSILGVPMLSDGRVLGVLFSATRQEHVFAPEQIAMLSALADHASIVLQTANTLTQLRASEEEARTALRTLTDHVAVRDRSNTVHQELVQAVLVGGGFDQVATTLARALDRYVTIVDSDMRILASSEPSAHISAIVSVSVGVRNAIERSRATGHCSYVDAGTSDTQVVAAVTAGELYFGAVLLSAGELELGSVDDRTIERAAQVAALLTLQQNAVADADQRVRHELIADVLDPSPERRRDLDRRARAHSVDASLLDTVLVIVAPMQCRSAAAALVAARYQQDGLVSNYSDVLVAVLHSADPITEANDVRRALLSGGVPNILVIVPPQAPNVDALSERFDVAHRTARLLEALGIDNDVVTTESFHPYMVMFGSDPDAVHAFIDHVIGPVIAYDAEHSTDLVVTLRAFVRNETSPTKTARALSYHTNTILQRLDRLRLLLGDGWRDDEPLFRISTAVRLDSLRAARFRS</sequence>
<dbReference type="Pfam" id="PF13556">
    <property type="entry name" value="HTH_30"/>
    <property type="match status" value="1"/>
</dbReference>
<feature type="domain" description="GAF" evidence="1">
    <location>
        <begin position="79"/>
        <end position="230"/>
    </location>
</feature>
<evidence type="ECO:0000313" key="3">
    <source>
        <dbReference type="Proteomes" id="UP001432000"/>
    </source>
</evidence>
<dbReference type="InterPro" id="IPR025736">
    <property type="entry name" value="PucR_C-HTH_dom"/>
</dbReference>
<dbReference type="Gene3D" id="3.30.450.40">
    <property type="match status" value="1"/>
</dbReference>
<dbReference type="SMART" id="SM00065">
    <property type="entry name" value="GAF"/>
    <property type="match status" value="1"/>
</dbReference>
<dbReference type="Gene3D" id="1.10.10.2840">
    <property type="entry name" value="PucR C-terminal helix-turn-helix domain"/>
    <property type="match status" value="1"/>
</dbReference>
<organism evidence="2 3">
    <name type="scientific">Rhodococcus sovatensis</name>
    <dbReference type="NCBI Taxonomy" id="1805840"/>
    <lineage>
        <taxon>Bacteria</taxon>
        <taxon>Bacillati</taxon>
        <taxon>Actinomycetota</taxon>
        <taxon>Actinomycetes</taxon>
        <taxon>Mycobacteriales</taxon>
        <taxon>Nocardiaceae</taxon>
        <taxon>Rhodococcus</taxon>
    </lineage>
</organism>
<protein>
    <submittedName>
        <fullName evidence="2">GAF domain-containing protein</fullName>
    </submittedName>
</protein>
<gene>
    <name evidence="2" type="ORF">WDS16_03910</name>
</gene>
<proteinExistence type="predicted"/>
<dbReference type="EMBL" id="CP147846">
    <property type="protein sequence ID" value="WXG69711.1"/>
    <property type="molecule type" value="Genomic_DNA"/>
</dbReference>
<dbReference type="SUPFAM" id="SSF55781">
    <property type="entry name" value="GAF domain-like"/>
    <property type="match status" value="1"/>
</dbReference>
<dbReference type="InterPro" id="IPR051448">
    <property type="entry name" value="CdaR-like_regulators"/>
</dbReference>
<dbReference type="InterPro" id="IPR029016">
    <property type="entry name" value="GAF-like_dom_sf"/>
</dbReference>
<accession>A0ABZ2PTD6</accession>
<dbReference type="PANTHER" id="PTHR33744">
    <property type="entry name" value="CARBOHYDRATE DIACID REGULATOR"/>
    <property type="match status" value="1"/>
</dbReference>
<name>A0ABZ2PTD6_9NOCA</name>
<keyword evidence="3" id="KW-1185">Reference proteome</keyword>